<accession>A0A0A9GW33</accession>
<reference evidence="2" key="2">
    <citation type="journal article" date="2015" name="Data Brief">
        <title>Shoot transcriptome of the giant reed, Arundo donax.</title>
        <authorList>
            <person name="Barrero R.A."/>
            <person name="Guerrero F.D."/>
            <person name="Moolhuijzen P."/>
            <person name="Goolsby J.A."/>
            <person name="Tidwell J."/>
            <person name="Bellgard S.E."/>
            <person name="Bellgard M.I."/>
        </authorList>
    </citation>
    <scope>NUCLEOTIDE SEQUENCE</scope>
    <source>
        <tissue evidence="2">Shoot tissue taken approximately 20 cm above the soil surface</tissue>
    </source>
</reference>
<sequence length="64" mass="7366">MKARVRSCMHILSQVLRIMQPVIFKKLNLATERRGKHVFVMLLSNIKVPVQLTAILFSYTLGPE</sequence>
<keyword evidence="1" id="KW-0472">Membrane</keyword>
<evidence type="ECO:0000313" key="2">
    <source>
        <dbReference type="EMBL" id="JAE29195.1"/>
    </source>
</evidence>
<evidence type="ECO:0000256" key="1">
    <source>
        <dbReference type="SAM" id="Phobius"/>
    </source>
</evidence>
<feature type="transmembrane region" description="Helical" evidence="1">
    <location>
        <begin position="38"/>
        <end position="61"/>
    </location>
</feature>
<keyword evidence="1" id="KW-1133">Transmembrane helix</keyword>
<name>A0A0A9GW33_ARUDO</name>
<keyword evidence="1" id="KW-0812">Transmembrane</keyword>
<proteinExistence type="predicted"/>
<organism evidence="2">
    <name type="scientific">Arundo donax</name>
    <name type="common">Giant reed</name>
    <name type="synonym">Donax arundinaceus</name>
    <dbReference type="NCBI Taxonomy" id="35708"/>
    <lineage>
        <taxon>Eukaryota</taxon>
        <taxon>Viridiplantae</taxon>
        <taxon>Streptophyta</taxon>
        <taxon>Embryophyta</taxon>
        <taxon>Tracheophyta</taxon>
        <taxon>Spermatophyta</taxon>
        <taxon>Magnoliopsida</taxon>
        <taxon>Liliopsida</taxon>
        <taxon>Poales</taxon>
        <taxon>Poaceae</taxon>
        <taxon>PACMAD clade</taxon>
        <taxon>Arundinoideae</taxon>
        <taxon>Arundineae</taxon>
        <taxon>Arundo</taxon>
    </lineage>
</organism>
<dbReference type="AlphaFoldDB" id="A0A0A9GW33"/>
<dbReference type="EMBL" id="GBRH01168701">
    <property type="protein sequence ID" value="JAE29195.1"/>
    <property type="molecule type" value="Transcribed_RNA"/>
</dbReference>
<protein>
    <submittedName>
        <fullName evidence="2">Uncharacterized protein</fullName>
    </submittedName>
</protein>
<reference evidence="2" key="1">
    <citation type="submission" date="2014-09" db="EMBL/GenBank/DDBJ databases">
        <authorList>
            <person name="Magalhaes I.L.F."/>
            <person name="Oliveira U."/>
            <person name="Santos F.R."/>
            <person name="Vidigal T.H.D.A."/>
            <person name="Brescovit A.D."/>
            <person name="Santos A.J."/>
        </authorList>
    </citation>
    <scope>NUCLEOTIDE SEQUENCE</scope>
    <source>
        <tissue evidence="2">Shoot tissue taken approximately 20 cm above the soil surface</tissue>
    </source>
</reference>